<comment type="caution">
    <text evidence="3">The sequence shown here is derived from an EMBL/GenBank/DDBJ whole genome shotgun (WGS) entry which is preliminary data.</text>
</comment>
<name>A0AAV3ZQK9_9GAST</name>
<feature type="compositionally biased region" description="Acidic residues" evidence="1">
    <location>
        <begin position="28"/>
        <end position="52"/>
    </location>
</feature>
<evidence type="ECO:0008006" key="5">
    <source>
        <dbReference type="Google" id="ProtNLM"/>
    </source>
</evidence>
<protein>
    <recommendedName>
        <fullName evidence="5">Secreted protein</fullName>
    </recommendedName>
</protein>
<evidence type="ECO:0000256" key="2">
    <source>
        <dbReference type="SAM" id="SignalP"/>
    </source>
</evidence>
<keyword evidence="2" id="KW-0732">Signal</keyword>
<gene>
    <name evidence="3" type="ORF">PoB_002329600</name>
</gene>
<evidence type="ECO:0000256" key="1">
    <source>
        <dbReference type="SAM" id="MobiDB-lite"/>
    </source>
</evidence>
<organism evidence="3 4">
    <name type="scientific">Plakobranchus ocellatus</name>
    <dbReference type="NCBI Taxonomy" id="259542"/>
    <lineage>
        <taxon>Eukaryota</taxon>
        <taxon>Metazoa</taxon>
        <taxon>Spiralia</taxon>
        <taxon>Lophotrochozoa</taxon>
        <taxon>Mollusca</taxon>
        <taxon>Gastropoda</taxon>
        <taxon>Heterobranchia</taxon>
        <taxon>Euthyneura</taxon>
        <taxon>Panpulmonata</taxon>
        <taxon>Sacoglossa</taxon>
        <taxon>Placobranchoidea</taxon>
        <taxon>Plakobranchidae</taxon>
        <taxon>Plakobranchus</taxon>
    </lineage>
</organism>
<evidence type="ECO:0000313" key="4">
    <source>
        <dbReference type="Proteomes" id="UP000735302"/>
    </source>
</evidence>
<evidence type="ECO:0000313" key="3">
    <source>
        <dbReference type="EMBL" id="GFN96790.1"/>
    </source>
</evidence>
<feature type="signal peptide" evidence="2">
    <location>
        <begin position="1"/>
        <end position="27"/>
    </location>
</feature>
<keyword evidence="4" id="KW-1185">Reference proteome</keyword>
<sequence>MSAMAITLMMIMMKMVVFILNCRDVDDDDDDGDDGDDDANEGADGVDGDPQEEYSRPTFTNGITLHAGERKRAVFKYPKRTRRTDVAVTVLYPTTSSPDNLRNKTGLVVRTATVNRIMSGHVVGTPFPLSHRAAGVRPSCKAQRIAPILR</sequence>
<dbReference type="AlphaFoldDB" id="A0AAV3ZQK9"/>
<feature type="region of interest" description="Disordered" evidence="1">
    <location>
        <begin position="28"/>
        <end position="62"/>
    </location>
</feature>
<proteinExistence type="predicted"/>
<dbReference type="Proteomes" id="UP000735302">
    <property type="component" value="Unassembled WGS sequence"/>
</dbReference>
<accession>A0AAV3ZQK9</accession>
<reference evidence="3 4" key="1">
    <citation type="journal article" date="2021" name="Elife">
        <title>Chloroplast acquisition without the gene transfer in kleptoplastic sea slugs, Plakobranchus ocellatus.</title>
        <authorList>
            <person name="Maeda T."/>
            <person name="Takahashi S."/>
            <person name="Yoshida T."/>
            <person name="Shimamura S."/>
            <person name="Takaki Y."/>
            <person name="Nagai Y."/>
            <person name="Toyoda A."/>
            <person name="Suzuki Y."/>
            <person name="Arimoto A."/>
            <person name="Ishii H."/>
            <person name="Satoh N."/>
            <person name="Nishiyama T."/>
            <person name="Hasebe M."/>
            <person name="Maruyama T."/>
            <person name="Minagawa J."/>
            <person name="Obokata J."/>
            <person name="Shigenobu S."/>
        </authorList>
    </citation>
    <scope>NUCLEOTIDE SEQUENCE [LARGE SCALE GENOMIC DNA]</scope>
</reference>
<feature type="chain" id="PRO_5043405398" description="Secreted protein" evidence="2">
    <location>
        <begin position="28"/>
        <end position="150"/>
    </location>
</feature>
<dbReference type="EMBL" id="BLXT01002707">
    <property type="protein sequence ID" value="GFN96790.1"/>
    <property type="molecule type" value="Genomic_DNA"/>
</dbReference>